<protein>
    <submittedName>
        <fullName evidence="2">Uncharacterized protein</fullName>
    </submittedName>
</protein>
<feature type="transmembrane region" description="Helical" evidence="1">
    <location>
        <begin position="67"/>
        <end position="87"/>
    </location>
</feature>
<comment type="caution">
    <text evidence="2">The sequence shown here is derived from an EMBL/GenBank/DDBJ whole genome shotgun (WGS) entry which is preliminary data.</text>
</comment>
<keyword evidence="1" id="KW-0812">Transmembrane</keyword>
<accession>A0ABT1RSD8</accession>
<organism evidence="2 3">
    <name type="scientific">Anaerovorax odorimutans</name>
    <dbReference type="NCBI Taxonomy" id="109327"/>
    <lineage>
        <taxon>Bacteria</taxon>
        <taxon>Bacillati</taxon>
        <taxon>Bacillota</taxon>
        <taxon>Clostridia</taxon>
        <taxon>Peptostreptococcales</taxon>
        <taxon>Anaerovoracaceae</taxon>
        <taxon>Anaerovorax</taxon>
    </lineage>
</organism>
<keyword evidence="1" id="KW-0472">Membrane</keyword>
<proteinExistence type="predicted"/>
<keyword evidence="3" id="KW-1185">Reference proteome</keyword>
<evidence type="ECO:0000313" key="2">
    <source>
        <dbReference type="EMBL" id="MCQ4638118.1"/>
    </source>
</evidence>
<evidence type="ECO:0000313" key="3">
    <source>
        <dbReference type="Proteomes" id="UP001524502"/>
    </source>
</evidence>
<feature type="transmembrane region" description="Helical" evidence="1">
    <location>
        <begin position="139"/>
        <end position="158"/>
    </location>
</feature>
<reference evidence="2 3" key="1">
    <citation type="submission" date="2022-06" db="EMBL/GenBank/DDBJ databases">
        <title>Isolation of gut microbiota from human fecal samples.</title>
        <authorList>
            <person name="Pamer E.G."/>
            <person name="Barat B."/>
            <person name="Waligurski E."/>
            <person name="Medina S."/>
            <person name="Paddock L."/>
            <person name="Mostad J."/>
        </authorList>
    </citation>
    <scope>NUCLEOTIDE SEQUENCE [LARGE SCALE GENOMIC DNA]</scope>
    <source>
        <strain evidence="2 3">SL.3.17</strain>
    </source>
</reference>
<feature type="transmembrane region" description="Helical" evidence="1">
    <location>
        <begin position="107"/>
        <end position="127"/>
    </location>
</feature>
<sequence length="168" mass="19218">MKNNRNAFFVLAGLFSLVFIPQIAYADSSWYWISKQRPFDLLPWVALATIAIEALAINFIPKTKQFFKTLGIVIIANLISFVIPYFIEYLSQSWYGSWDAILDSGPIYNVNLLFLILTLAAETPIVYNVLKRYVSKEKVLLWTIILSNIVTTIMVLVIEHTLCYGAWA</sequence>
<name>A0ABT1RSD8_9FIRM</name>
<dbReference type="RefSeq" id="WP_256133309.1">
    <property type="nucleotide sequence ID" value="NZ_JANFXK010000020.1"/>
</dbReference>
<dbReference type="Proteomes" id="UP001524502">
    <property type="component" value="Unassembled WGS sequence"/>
</dbReference>
<gene>
    <name evidence="2" type="ORF">NE619_15380</name>
</gene>
<feature type="transmembrane region" description="Helical" evidence="1">
    <location>
        <begin position="42"/>
        <end position="60"/>
    </location>
</feature>
<dbReference type="EMBL" id="JANFXK010000020">
    <property type="protein sequence ID" value="MCQ4638118.1"/>
    <property type="molecule type" value="Genomic_DNA"/>
</dbReference>
<keyword evidence="1" id="KW-1133">Transmembrane helix</keyword>
<evidence type="ECO:0000256" key="1">
    <source>
        <dbReference type="SAM" id="Phobius"/>
    </source>
</evidence>